<reference evidence="1 2" key="1">
    <citation type="journal article" date="2016" name="Nat. Commun.">
        <title>Thousands of microbial genomes shed light on interconnected biogeochemical processes in an aquifer system.</title>
        <authorList>
            <person name="Anantharaman K."/>
            <person name="Brown C.T."/>
            <person name="Hug L.A."/>
            <person name="Sharon I."/>
            <person name="Castelle C.J."/>
            <person name="Probst A.J."/>
            <person name="Thomas B.C."/>
            <person name="Singh A."/>
            <person name="Wilkins M.J."/>
            <person name="Karaoz U."/>
            <person name="Brodie E.L."/>
            <person name="Williams K.H."/>
            <person name="Hubbard S.S."/>
            <person name="Banfield J.F."/>
        </authorList>
    </citation>
    <scope>NUCLEOTIDE SEQUENCE [LARGE SCALE GENOMIC DNA]</scope>
</reference>
<gene>
    <name evidence="1" type="ORF">A2937_03960</name>
</gene>
<organism evidence="1 2">
    <name type="scientific">Candidatus Yonathbacteria bacterium RIFCSPLOWO2_01_FULL_47_33b</name>
    <dbReference type="NCBI Taxonomy" id="1802727"/>
    <lineage>
        <taxon>Bacteria</taxon>
        <taxon>Candidatus Yonathiibacteriota</taxon>
    </lineage>
</organism>
<proteinExistence type="predicted"/>
<evidence type="ECO:0000313" key="2">
    <source>
        <dbReference type="Proteomes" id="UP000177987"/>
    </source>
</evidence>
<dbReference type="Proteomes" id="UP000177987">
    <property type="component" value="Unassembled WGS sequence"/>
</dbReference>
<dbReference type="EMBL" id="MHUW01000019">
    <property type="protein sequence ID" value="OHA83278.1"/>
    <property type="molecule type" value="Genomic_DNA"/>
</dbReference>
<comment type="caution">
    <text evidence="1">The sequence shown here is derived from an EMBL/GenBank/DDBJ whole genome shotgun (WGS) entry which is preliminary data.</text>
</comment>
<protein>
    <submittedName>
        <fullName evidence="1">Uncharacterized protein</fullName>
    </submittedName>
</protein>
<evidence type="ECO:0000313" key="1">
    <source>
        <dbReference type="EMBL" id="OHA83278.1"/>
    </source>
</evidence>
<name>A0A1G2SEN2_9BACT</name>
<accession>A0A1G2SEN2</accession>
<sequence>MNTKHVLDGQYKLETLRTDGLSESELGKVAEQIKAMYLWFAPDSTDDDIHARLCQHAEAHIDILTHVESGECRGFSVYYTEQINGHRVMFRGGTIVRDRSCGLYKILLLNSISVEEQDFVAAMTQNPRVYETLRSLSSFGVAYPSMGANPPEAVRGIVSALCKVPSIDLDTMIVHDIYNTIRKDADFKKAKDPLVEKFFANSLNENDGFFVVVPLR</sequence>
<dbReference type="AlphaFoldDB" id="A0A1G2SEN2"/>